<gene>
    <name evidence="1" type="ORF">JOC86_000662</name>
</gene>
<comment type="caution">
    <text evidence="1">The sequence shown here is derived from an EMBL/GenBank/DDBJ whole genome shotgun (WGS) entry which is preliminary data.</text>
</comment>
<organism evidence="1 2">
    <name type="scientific">Rossellomorea pakistanensis</name>
    <dbReference type="NCBI Taxonomy" id="992288"/>
    <lineage>
        <taxon>Bacteria</taxon>
        <taxon>Bacillati</taxon>
        <taxon>Bacillota</taxon>
        <taxon>Bacilli</taxon>
        <taxon>Bacillales</taxon>
        <taxon>Bacillaceae</taxon>
        <taxon>Rossellomorea</taxon>
    </lineage>
</organism>
<dbReference type="Proteomes" id="UP001646157">
    <property type="component" value="Unassembled WGS sequence"/>
</dbReference>
<accession>A0ABS2N8F2</accession>
<keyword evidence="2" id="KW-1185">Reference proteome</keyword>
<proteinExistence type="predicted"/>
<sequence>MLSVIKRISFLVIGILFIYMSLHRPTEDKFYQWFQDQYRVSCTNLTCTFQDNQNPYTLIETGSSIKEEYLIFNTIGKTFEGEDGRQTNIKVIGILGTFFTITEDMKIP</sequence>
<name>A0ABS2N8F2_9BACI</name>
<reference evidence="1 2" key="1">
    <citation type="submission" date="2021-01" db="EMBL/GenBank/DDBJ databases">
        <title>Genomic Encyclopedia of Type Strains, Phase IV (KMG-IV): sequencing the most valuable type-strain genomes for metagenomic binning, comparative biology and taxonomic classification.</title>
        <authorList>
            <person name="Goeker M."/>
        </authorList>
    </citation>
    <scope>NUCLEOTIDE SEQUENCE [LARGE SCALE GENOMIC DNA]</scope>
    <source>
        <strain evidence="1 2">DSM 24834</strain>
    </source>
</reference>
<evidence type="ECO:0000313" key="2">
    <source>
        <dbReference type="Proteomes" id="UP001646157"/>
    </source>
</evidence>
<dbReference type="EMBL" id="JAFBDZ010000001">
    <property type="protein sequence ID" value="MBM7584125.1"/>
    <property type="molecule type" value="Genomic_DNA"/>
</dbReference>
<evidence type="ECO:0000313" key="1">
    <source>
        <dbReference type="EMBL" id="MBM7584125.1"/>
    </source>
</evidence>
<protein>
    <submittedName>
        <fullName evidence="1">Uncharacterized protein</fullName>
    </submittedName>
</protein>